<feature type="domain" description="EF-hand" evidence="2">
    <location>
        <begin position="62"/>
        <end position="97"/>
    </location>
</feature>
<dbReference type="InterPro" id="IPR011992">
    <property type="entry name" value="EF-hand-dom_pair"/>
</dbReference>
<evidence type="ECO:0000313" key="3">
    <source>
        <dbReference type="EMBL" id="CAF1280089.1"/>
    </source>
</evidence>
<dbReference type="OrthoDB" id="9975509at2759"/>
<dbReference type="InterPro" id="IPR002048">
    <property type="entry name" value="EF_hand_dom"/>
</dbReference>
<dbReference type="GO" id="GO:0005509">
    <property type="term" value="F:calcium ion binding"/>
    <property type="evidence" value="ECO:0007669"/>
    <property type="project" value="InterPro"/>
</dbReference>
<dbReference type="EMBL" id="CAJNOQ010011577">
    <property type="protein sequence ID" value="CAF1280089.1"/>
    <property type="molecule type" value="Genomic_DNA"/>
</dbReference>
<dbReference type="SMART" id="SM00054">
    <property type="entry name" value="EFh"/>
    <property type="match status" value="1"/>
</dbReference>
<accession>A0A815CA11</accession>
<evidence type="ECO:0000313" key="4">
    <source>
        <dbReference type="EMBL" id="CAF1348621.1"/>
    </source>
</evidence>
<evidence type="ECO:0000259" key="2">
    <source>
        <dbReference type="PROSITE" id="PS50222"/>
    </source>
</evidence>
<gene>
    <name evidence="3" type="ORF">GPM918_LOCUS27514</name>
    <name evidence="4" type="ORF">OVA965_LOCUS30690</name>
    <name evidence="5" type="ORF">SRO942_LOCUS27846</name>
    <name evidence="6" type="ORF">TMI583_LOCUS31498</name>
</gene>
<dbReference type="Pfam" id="PF00036">
    <property type="entry name" value="EF-hand_1"/>
    <property type="match status" value="1"/>
</dbReference>
<dbReference type="PROSITE" id="PS50222">
    <property type="entry name" value="EF_HAND_2"/>
    <property type="match status" value="1"/>
</dbReference>
<dbReference type="Proteomes" id="UP000663829">
    <property type="component" value="Unassembled WGS sequence"/>
</dbReference>
<organism evidence="3 7">
    <name type="scientific">Didymodactylos carnosus</name>
    <dbReference type="NCBI Taxonomy" id="1234261"/>
    <lineage>
        <taxon>Eukaryota</taxon>
        <taxon>Metazoa</taxon>
        <taxon>Spiralia</taxon>
        <taxon>Gnathifera</taxon>
        <taxon>Rotifera</taxon>
        <taxon>Eurotatoria</taxon>
        <taxon>Bdelloidea</taxon>
        <taxon>Philodinida</taxon>
        <taxon>Philodinidae</taxon>
        <taxon>Didymodactylos</taxon>
    </lineage>
</organism>
<evidence type="ECO:0000313" key="5">
    <source>
        <dbReference type="EMBL" id="CAF4074694.1"/>
    </source>
</evidence>
<dbReference type="AlphaFoldDB" id="A0A815CA11"/>
<dbReference type="EMBL" id="CAJOBC010027435">
    <property type="protein sequence ID" value="CAF4074694.1"/>
    <property type="molecule type" value="Genomic_DNA"/>
</dbReference>
<evidence type="ECO:0000313" key="7">
    <source>
        <dbReference type="Proteomes" id="UP000663829"/>
    </source>
</evidence>
<dbReference type="Proteomes" id="UP000682733">
    <property type="component" value="Unassembled WGS sequence"/>
</dbReference>
<reference evidence="3" key="1">
    <citation type="submission" date="2021-02" db="EMBL/GenBank/DDBJ databases">
        <authorList>
            <person name="Nowell W R."/>
        </authorList>
    </citation>
    <scope>NUCLEOTIDE SEQUENCE</scope>
</reference>
<keyword evidence="7" id="KW-1185">Reference proteome</keyword>
<keyword evidence="1" id="KW-0106">Calcium</keyword>
<comment type="caution">
    <text evidence="3">The sequence shown here is derived from an EMBL/GenBank/DDBJ whole genome shotgun (WGS) entry which is preliminary data.</text>
</comment>
<dbReference type="Proteomes" id="UP000677228">
    <property type="component" value="Unassembled WGS sequence"/>
</dbReference>
<dbReference type="InterPro" id="IPR018247">
    <property type="entry name" value="EF_Hand_1_Ca_BS"/>
</dbReference>
<dbReference type="EMBL" id="CAJOBA010044106">
    <property type="protein sequence ID" value="CAF4159356.1"/>
    <property type="molecule type" value="Genomic_DNA"/>
</dbReference>
<dbReference type="SUPFAM" id="SSF47473">
    <property type="entry name" value="EF-hand"/>
    <property type="match status" value="1"/>
</dbReference>
<dbReference type="Proteomes" id="UP000681722">
    <property type="component" value="Unassembled WGS sequence"/>
</dbReference>
<dbReference type="PROSITE" id="PS00018">
    <property type="entry name" value="EF_HAND_1"/>
    <property type="match status" value="1"/>
</dbReference>
<proteinExistence type="predicted"/>
<dbReference type="Gene3D" id="1.10.238.10">
    <property type="entry name" value="EF-hand"/>
    <property type="match status" value="1"/>
</dbReference>
<evidence type="ECO:0000313" key="6">
    <source>
        <dbReference type="EMBL" id="CAF4159356.1"/>
    </source>
</evidence>
<sequence>MGNKQSNFSQWDPNRLSQATGIPPQQILALHQNFIQVAGNDNKMDKKEFRRCYDVLVPGGTHGHKAADRAFKAFDRDNTGYLTFEEFLSAYVMLNQHVTPYERASFLIDQYNPNSNGIITPEYGRQVFDRMNDFYEVPGDSLDAWSQFNEGRRDETIDRDQFAKYVANHPQYSSYF</sequence>
<dbReference type="EMBL" id="CAJNOK010022471">
    <property type="protein sequence ID" value="CAF1348621.1"/>
    <property type="molecule type" value="Genomic_DNA"/>
</dbReference>
<evidence type="ECO:0000256" key="1">
    <source>
        <dbReference type="ARBA" id="ARBA00022837"/>
    </source>
</evidence>
<name>A0A815CA11_9BILA</name>
<protein>
    <recommendedName>
        <fullName evidence="2">EF-hand domain-containing protein</fullName>
    </recommendedName>
</protein>